<dbReference type="OrthoDB" id="7390823at2"/>
<evidence type="ECO:0000313" key="2">
    <source>
        <dbReference type="EMBL" id="MXP11151.1"/>
    </source>
</evidence>
<dbReference type="InterPro" id="IPR036061">
    <property type="entry name" value="CheW-like_dom_sf"/>
</dbReference>
<dbReference type="InterPro" id="IPR002545">
    <property type="entry name" value="CheW-lke_dom"/>
</dbReference>
<dbReference type="PANTHER" id="PTHR22617:SF23">
    <property type="entry name" value="CHEMOTAXIS PROTEIN CHEW"/>
    <property type="match status" value="1"/>
</dbReference>
<dbReference type="GO" id="GO:0005829">
    <property type="term" value="C:cytosol"/>
    <property type="evidence" value="ECO:0007669"/>
    <property type="project" value="TreeGrafter"/>
</dbReference>
<dbReference type="PANTHER" id="PTHR22617">
    <property type="entry name" value="CHEMOTAXIS SENSOR HISTIDINE KINASE-RELATED"/>
    <property type="match status" value="1"/>
</dbReference>
<dbReference type="SUPFAM" id="SSF50341">
    <property type="entry name" value="CheW-like"/>
    <property type="match status" value="1"/>
</dbReference>
<reference evidence="2 3" key="1">
    <citation type="submission" date="2019-12" db="EMBL/GenBank/DDBJ databases">
        <title>Genomic-based taxomic classification of the family Erythrobacteraceae.</title>
        <authorList>
            <person name="Xu L."/>
        </authorList>
    </citation>
    <scope>NUCLEOTIDE SEQUENCE [LARGE SCALE GENOMIC DNA]</scope>
    <source>
        <strain evidence="2 3">LMG 29519</strain>
    </source>
</reference>
<dbReference type="Gene3D" id="2.40.50.180">
    <property type="entry name" value="CheA-289, Domain 4"/>
    <property type="match status" value="1"/>
</dbReference>
<dbReference type="GO" id="GO:0007165">
    <property type="term" value="P:signal transduction"/>
    <property type="evidence" value="ECO:0007669"/>
    <property type="project" value="InterPro"/>
</dbReference>
<dbReference type="InterPro" id="IPR039315">
    <property type="entry name" value="CheW"/>
</dbReference>
<dbReference type="Proteomes" id="UP000429229">
    <property type="component" value="Unassembled WGS sequence"/>
</dbReference>
<dbReference type="AlphaFoldDB" id="A0A6I4UA56"/>
<evidence type="ECO:0000313" key="3">
    <source>
        <dbReference type="Proteomes" id="UP000429229"/>
    </source>
</evidence>
<keyword evidence="3" id="KW-1185">Reference proteome</keyword>
<proteinExistence type="predicted"/>
<name>A0A6I4UA56_9SPHN</name>
<evidence type="ECO:0000259" key="1">
    <source>
        <dbReference type="PROSITE" id="PS50851"/>
    </source>
</evidence>
<dbReference type="SMART" id="SM00260">
    <property type="entry name" value="CheW"/>
    <property type="match status" value="1"/>
</dbReference>
<protein>
    <submittedName>
        <fullName evidence="2">Chemotaxis protein CheW</fullName>
    </submittedName>
</protein>
<dbReference type="RefSeq" id="WP_160617713.1">
    <property type="nucleotide sequence ID" value="NZ_WTYR01000001.1"/>
</dbReference>
<sequence>MSDLLLIVTIANRKVGIRAAEVNSVIALDNVTPVPRVPDYIPGLTALRSRALTVIDCARSLELAEPVALESIASRNAAVVEHDGHLYALLVDDVFDVMEARSEPTPVPGRLASGWKRCAIGLVETDDAPVLLLDLGQVVGGPLEEAA</sequence>
<dbReference type="Pfam" id="PF01584">
    <property type="entry name" value="CheW"/>
    <property type="match status" value="1"/>
</dbReference>
<dbReference type="Gene3D" id="2.30.30.40">
    <property type="entry name" value="SH3 Domains"/>
    <property type="match status" value="1"/>
</dbReference>
<dbReference type="GO" id="GO:0006935">
    <property type="term" value="P:chemotaxis"/>
    <property type="evidence" value="ECO:0007669"/>
    <property type="project" value="InterPro"/>
</dbReference>
<comment type="caution">
    <text evidence="2">The sequence shown here is derived from an EMBL/GenBank/DDBJ whole genome shotgun (WGS) entry which is preliminary data.</text>
</comment>
<dbReference type="EMBL" id="WTYR01000001">
    <property type="protein sequence ID" value="MXP11151.1"/>
    <property type="molecule type" value="Genomic_DNA"/>
</dbReference>
<organism evidence="2 3">
    <name type="scientific">Alteriqipengyuania halimionae</name>
    <dbReference type="NCBI Taxonomy" id="1926630"/>
    <lineage>
        <taxon>Bacteria</taxon>
        <taxon>Pseudomonadati</taxon>
        <taxon>Pseudomonadota</taxon>
        <taxon>Alphaproteobacteria</taxon>
        <taxon>Sphingomonadales</taxon>
        <taxon>Erythrobacteraceae</taxon>
        <taxon>Alteriqipengyuania</taxon>
    </lineage>
</organism>
<feature type="domain" description="CheW-like" evidence="1">
    <location>
        <begin position="2"/>
        <end position="144"/>
    </location>
</feature>
<accession>A0A6I4UA56</accession>
<dbReference type="PROSITE" id="PS50851">
    <property type="entry name" value="CHEW"/>
    <property type="match status" value="1"/>
</dbReference>
<gene>
    <name evidence="2" type="ORF">GRI68_13260</name>
</gene>